<keyword evidence="2" id="KW-1185">Reference proteome</keyword>
<evidence type="ECO:0000313" key="2">
    <source>
        <dbReference type="Proteomes" id="UP001144673"/>
    </source>
</evidence>
<comment type="caution">
    <text evidence="1">The sequence shown here is derived from an EMBL/GenBank/DDBJ whole genome shotgun (WGS) entry which is preliminary data.</text>
</comment>
<sequence length="169" mass="18314">MGAPLSRGECLDARRIGKASIHPPASRGCLHCWRSGKPEPCAPLHGLLALLVPGLYAKKEALFVALAATGVEPAPGPWKANVRTALRSILDTSQPHTLERRTAKAAATALRAWEAARTHFKHTEELLDQGLLEGMTIVRAAYLEQLERVNEYHDELVDAVLNAPSPCSN</sequence>
<dbReference type="EMBL" id="JAJHUN010000008">
    <property type="protein sequence ID" value="KAJ4153035.1"/>
    <property type="molecule type" value="Genomic_DNA"/>
</dbReference>
<reference evidence="1" key="1">
    <citation type="journal article" date="2023" name="Access Microbiol">
        <title>De-novo genome assembly for Akanthomyces muscarius, a biocontrol agent of insect agricultural pests.</title>
        <authorList>
            <person name="Erdos Z."/>
            <person name="Studholme D.J."/>
            <person name="Raymond B."/>
            <person name="Sharma M."/>
        </authorList>
    </citation>
    <scope>NUCLEOTIDE SEQUENCE</scope>
    <source>
        <strain evidence="1">Ve6</strain>
    </source>
</reference>
<organism evidence="1 2">
    <name type="scientific">Akanthomyces muscarius</name>
    <name type="common">Entomopathogenic fungus</name>
    <name type="synonym">Lecanicillium muscarium</name>
    <dbReference type="NCBI Taxonomy" id="2231603"/>
    <lineage>
        <taxon>Eukaryota</taxon>
        <taxon>Fungi</taxon>
        <taxon>Dikarya</taxon>
        <taxon>Ascomycota</taxon>
        <taxon>Pezizomycotina</taxon>
        <taxon>Sordariomycetes</taxon>
        <taxon>Hypocreomycetidae</taxon>
        <taxon>Hypocreales</taxon>
        <taxon>Cordycipitaceae</taxon>
        <taxon>Akanthomyces</taxon>
    </lineage>
</organism>
<evidence type="ECO:0000313" key="1">
    <source>
        <dbReference type="EMBL" id="KAJ4153035.1"/>
    </source>
</evidence>
<dbReference type="Proteomes" id="UP001144673">
    <property type="component" value="Chromosome 5"/>
</dbReference>
<protein>
    <submittedName>
        <fullName evidence="1">Uncharacterized protein</fullName>
    </submittedName>
</protein>
<dbReference type="RefSeq" id="XP_056053693.1">
    <property type="nucleotide sequence ID" value="XM_056196558.1"/>
</dbReference>
<dbReference type="AlphaFoldDB" id="A0A9W8QBK5"/>
<dbReference type="GeneID" id="80896705"/>
<proteinExistence type="predicted"/>
<dbReference type="KEGG" id="amus:LMH87_009546"/>
<gene>
    <name evidence="1" type="ORF">LMH87_009546</name>
</gene>
<accession>A0A9W8QBK5</accession>
<name>A0A9W8QBK5_AKAMU</name>